<dbReference type="Pfam" id="PF13490">
    <property type="entry name" value="zf-HC2"/>
    <property type="match status" value="1"/>
</dbReference>
<protein>
    <submittedName>
        <fullName evidence="2">Zf-HC2 domain-containing protein</fullName>
    </submittedName>
</protein>
<dbReference type="EMBL" id="JAMGBD010000001">
    <property type="protein sequence ID" value="MCL6683734.1"/>
    <property type="molecule type" value="Genomic_DNA"/>
</dbReference>
<sequence>MVACADQELLLGGLVDNELDAANVAMVEAHVLRCEGCREELERLQALHNLMRSDGVRHAAPDSLRQRIGAMPELSPRAANENRLPAWLAPGLGGAIAASLAMVTFLPATGQAALEQQLVSSHVRSLQPGHLIDVQTANQHVVKPWFNGKVDFAPPVPDLSDRGFPLVGGRLDSIDGKTAAAIVYKRRLHTVNVYVWRASAARGRNKVENGFALDQWSTDGLRFAAISDIPSAELRQFENLYRQRSDTAGR</sequence>
<evidence type="ECO:0000259" key="1">
    <source>
        <dbReference type="Pfam" id="PF13490"/>
    </source>
</evidence>
<evidence type="ECO:0000313" key="2">
    <source>
        <dbReference type="EMBL" id="MCL6683734.1"/>
    </source>
</evidence>
<evidence type="ECO:0000313" key="3">
    <source>
        <dbReference type="Proteomes" id="UP001165363"/>
    </source>
</evidence>
<gene>
    <name evidence="2" type="ORF">LZ536_07455</name>
</gene>
<proteinExistence type="predicted"/>
<name>A0ABT0RM65_9SPHN</name>
<feature type="domain" description="Putative zinc-finger" evidence="1">
    <location>
        <begin position="4"/>
        <end position="38"/>
    </location>
</feature>
<dbReference type="InterPro" id="IPR027383">
    <property type="entry name" value="Znf_put"/>
</dbReference>
<keyword evidence="3" id="KW-1185">Reference proteome</keyword>
<dbReference type="Proteomes" id="UP001165363">
    <property type="component" value="Unassembled WGS sequence"/>
</dbReference>
<dbReference type="RefSeq" id="WP_249847777.1">
    <property type="nucleotide sequence ID" value="NZ_JAMGBD010000001.1"/>
</dbReference>
<accession>A0ABT0RM65</accession>
<dbReference type="Gene3D" id="1.10.10.1320">
    <property type="entry name" value="Anti-sigma factor, zinc-finger domain"/>
    <property type="match status" value="1"/>
</dbReference>
<comment type="caution">
    <text evidence="2">The sequence shown here is derived from an EMBL/GenBank/DDBJ whole genome shotgun (WGS) entry which is preliminary data.</text>
</comment>
<dbReference type="InterPro" id="IPR041916">
    <property type="entry name" value="Anti_sigma_zinc_sf"/>
</dbReference>
<organism evidence="2 3">
    <name type="scientific">Sphingomonas alba</name>
    <dbReference type="NCBI Taxonomy" id="2908208"/>
    <lineage>
        <taxon>Bacteria</taxon>
        <taxon>Pseudomonadati</taxon>
        <taxon>Pseudomonadota</taxon>
        <taxon>Alphaproteobacteria</taxon>
        <taxon>Sphingomonadales</taxon>
        <taxon>Sphingomonadaceae</taxon>
        <taxon>Sphingomonas</taxon>
    </lineage>
</organism>
<reference evidence="2" key="1">
    <citation type="submission" date="2022-05" db="EMBL/GenBank/DDBJ databases">
        <authorList>
            <person name="Jo J.-H."/>
            <person name="Im W.-T."/>
        </authorList>
    </citation>
    <scope>NUCLEOTIDE SEQUENCE</scope>
    <source>
        <strain evidence="2">SE158</strain>
    </source>
</reference>